<dbReference type="STRING" id="1043002.A0A074X5R3"/>
<dbReference type="PANTHER" id="PTHR34105:SF1">
    <property type="entry name" value="PROLINE-, GLUTAMIC ACID- AND LEUCINE-RICH PROTEIN 1"/>
    <property type="match status" value="1"/>
</dbReference>
<evidence type="ECO:0000256" key="1">
    <source>
        <dbReference type="ARBA" id="ARBA00004123"/>
    </source>
</evidence>
<feature type="compositionally biased region" description="Acidic residues" evidence="5">
    <location>
        <begin position="596"/>
        <end position="620"/>
    </location>
</feature>
<dbReference type="AlphaFoldDB" id="A0A074X5R3"/>
<evidence type="ECO:0000256" key="4">
    <source>
        <dbReference type="ARBA" id="ARBA00023242"/>
    </source>
</evidence>
<reference evidence="7 8" key="1">
    <citation type="journal article" date="2014" name="BMC Genomics">
        <title>Genome sequencing of four Aureobasidium pullulans varieties: biotechnological potential, stress tolerance, and description of new species.</title>
        <authorList>
            <person name="Gostin Ar C."/>
            <person name="Ohm R.A."/>
            <person name="Kogej T."/>
            <person name="Sonjak S."/>
            <person name="Turk M."/>
            <person name="Zajc J."/>
            <person name="Zalar P."/>
            <person name="Grube M."/>
            <person name="Sun H."/>
            <person name="Han J."/>
            <person name="Sharma A."/>
            <person name="Chiniquy J."/>
            <person name="Ngan C.Y."/>
            <person name="Lipzen A."/>
            <person name="Barry K."/>
            <person name="Grigoriev I.V."/>
            <person name="Gunde-Cimerman N."/>
        </authorList>
    </citation>
    <scope>NUCLEOTIDE SEQUENCE [LARGE SCALE GENOMIC DNA]</scope>
    <source>
        <strain evidence="7 8">EXF-150</strain>
    </source>
</reference>
<feature type="compositionally biased region" description="Low complexity" evidence="5">
    <location>
        <begin position="686"/>
        <end position="697"/>
    </location>
</feature>
<comment type="similarity">
    <text evidence="2">Belongs to the RIX1/PELP1 family.</text>
</comment>
<feature type="region of interest" description="Disordered" evidence="5">
    <location>
        <begin position="666"/>
        <end position="753"/>
    </location>
</feature>
<dbReference type="GO" id="GO:0005634">
    <property type="term" value="C:nucleus"/>
    <property type="evidence" value="ECO:0007669"/>
    <property type="project" value="UniProtKB-SubCell"/>
</dbReference>
<evidence type="ECO:0000256" key="5">
    <source>
        <dbReference type="SAM" id="MobiDB-lite"/>
    </source>
</evidence>
<evidence type="ECO:0000256" key="2">
    <source>
        <dbReference type="ARBA" id="ARBA00010511"/>
    </source>
</evidence>
<evidence type="ECO:0000313" key="7">
    <source>
        <dbReference type="EMBL" id="KEQ80698.1"/>
    </source>
</evidence>
<dbReference type="InterPro" id="IPR016024">
    <property type="entry name" value="ARM-type_fold"/>
</dbReference>
<dbReference type="HOGENOM" id="CLU_016392_1_0_1"/>
<dbReference type="GeneID" id="40740976"/>
<dbReference type="SUPFAM" id="SSF48371">
    <property type="entry name" value="ARM repeat"/>
    <property type="match status" value="1"/>
</dbReference>
<dbReference type="GO" id="GO:0006364">
    <property type="term" value="P:rRNA processing"/>
    <property type="evidence" value="ECO:0007669"/>
    <property type="project" value="TreeGrafter"/>
</dbReference>
<gene>
    <name evidence="7" type="ORF">M438DRAFT_105695</name>
</gene>
<accession>A0A074X5R3</accession>
<name>A0A074X5R3_AURPU</name>
<comment type="subcellular location">
    <subcellularLocation>
        <location evidence="1">Nucleus</location>
    </subcellularLocation>
</comment>
<keyword evidence="4" id="KW-0539">Nucleus</keyword>
<feature type="region of interest" description="Disordered" evidence="5">
    <location>
        <begin position="589"/>
        <end position="646"/>
    </location>
</feature>
<proteinExistence type="inferred from homology"/>
<evidence type="ECO:0000259" key="6">
    <source>
        <dbReference type="Pfam" id="PF08167"/>
    </source>
</evidence>
<dbReference type="OrthoDB" id="20900at2759"/>
<dbReference type="PANTHER" id="PTHR34105">
    <property type="entry name" value="PROLINE-, GLUTAMIC ACID- AND LEUCINE-RICH PROTEIN 1"/>
    <property type="match status" value="1"/>
</dbReference>
<organism evidence="7 8">
    <name type="scientific">Aureobasidium pullulans EXF-150</name>
    <dbReference type="NCBI Taxonomy" id="1043002"/>
    <lineage>
        <taxon>Eukaryota</taxon>
        <taxon>Fungi</taxon>
        <taxon>Dikarya</taxon>
        <taxon>Ascomycota</taxon>
        <taxon>Pezizomycotina</taxon>
        <taxon>Dothideomycetes</taxon>
        <taxon>Dothideomycetidae</taxon>
        <taxon>Dothideales</taxon>
        <taxon>Saccotheciaceae</taxon>
        <taxon>Aureobasidium</taxon>
    </lineage>
</organism>
<feature type="compositionally biased region" description="Polar residues" evidence="5">
    <location>
        <begin position="632"/>
        <end position="643"/>
    </location>
</feature>
<feature type="compositionally biased region" description="Basic and acidic residues" evidence="5">
    <location>
        <begin position="706"/>
        <end position="722"/>
    </location>
</feature>
<dbReference type="Pfam" id="PF08167">
    <property type="entry name" value="RIX1"/>
    <property type="match status" value="1"/>
</dbReference>
<dbReference type="EMBL" id="KL584996">
    <property type="protein sequence ID" value="KEQ80698.1"/>
    <property type="molecule type" value="Genomic_DNA"/>
</dbReference>
<evidence type="ECO:0000313" key="8">
    <source>
        <dbReference type="Proteomes" id="UP000030706"/>
    </source>
</evidence>
<dbReference type="Proteomes" id="UP000030706">
    <property type="component" value="Unassembled WGS sequence"/>
</dbReference>
<keyword evidence="8" id="KW-1185">Reference proteome</keyword>
<evidence type="ECO:0000256" key="3">
    <source>
        <dbReference type="ARBA" id="ARBA00021502"/>
    </source>
</evidence>
<protein>
    <recommendedName>
        <fullName evidence="3">Pre-rRNA-processing protein RIX1</fullName>
    </recommendedName>
</protein>
<dbReference type="RefSeq" id="XP_029756885.1">
    <property type="nucleotide sequence ID" value="XM_029898670.1"/>
</dbReference>
<sequence>MIMAPQATSISLLRAASFRISNASKAELPQVAALTAQSLLSCKDIFTSPDLANQKDSDAAIALHRFNTQLTSLLGDRHVEGRWAAVVLIKAAIEAGGWETLKKSIGWVRGLLIILKKPDPPLLRCLTIVTLTRIFMLTWEFPTLIREITTPSLPTFVSTCLNNLTVRPSTPQELKATLECFAQLLPRHPTIFRQHQDAVAKLLTTTFENKASGDQIMDLASRVSVLLHQCEPKNGASDKWDATLIATLHSAHSMADRTFMSIEEDWQSVTGTNFINKNILSDLYSKAQAARTPADGPVGQFITPGYQGLMNHLRLLTAYFASATSASVVGSVGAVTDLLTRLMSNTISTSSTKSTIRFKRDAVREERDALTEILPQIHVACIEVLSIILDRYGNAITPALQPFLDQIMWIFHASSANVEVRTATYIVGKKILDLNGQSLNKEAIGGLKKYIVACCEDLLPTIEEKDPSNSNGNKQQSTMNADTFLKQGTTKPSAKTELAGLKSAAWDLLPTLLGQLPAEHCPIALRATMDRTAVLSRHKNAVMASTLNHTSTAKAARKGNSLLPLLAREYPTDPQVEVLLRPRMPILQTGRKATEAEAEADAMDEDDESASDDEEEQEQTDYEKVVAETSRVAESSHSGNSNDTVHKEQNLVNWALKEYVQEGLGQTNTNAAGSGGATKGSEDAAEAALGQVAAGADPTEVNINKRQREEDEGRMADKRQKSIEPQAAAADDSDDDEFVVPEIVMGDSDDEDE</sequence>
<dbReference type="InterPro" id="IPR012583">
    <property type="entry name" value="RIX1_N"/>
</dbReference>
<feature type="domain" description="Pre-rRNA-processing protein RIX1 N-terminal" evidence="6">
    <location>
        <begin position="13"/>
        <end position="209"/>
    </location>
</feature>